<keyword evidence="1" id="KW-0479">Metal-binding</keyword>
<evidence type="ECO:0000313" key="5">
    <source>
        <dbReference type="Proteomes" id="UP000656881"/>
    </source>
</evidence>
<keyword evidence="5" id="KW-1185">Reference proteome</keyword>
<comment type="similarity">
    <text evidence="3">Belongs to the FPP/GGPP synthase family.</text>
</comment>
<sequence length="364" mass="37767">MTETLPYGVGLRSEDGGAPELGADHEEFLNLLRSGTALVEPVLHAAVDRLHPSVATVCRYHLGWDDDADEPTPSAARAGKRVRAALALLSARSAGAPEGHAAVAGASVELVHQLSLLHDDIMDGDAERRGRPAAWARFGTGPAVLAGDALVVQAVATIFHAQAPGARAATEDLIAAVEQMVAGQAEDLALEGRSAREVSVRGYVHMARGKTGALFGCAAVLGAVLAQAPQPVVRALRGAGSDLGVAFQILDDVLGLWGDATVTGKPVGADLVRGKKTLPLLLAAGADTADGRRLAALLGPAPLPQDLVPEVMGLLETTHSRDRAEAVAARHVTSAVTALDGAGLPRDVRRQWQALINCLSQRRR</sequence>
<keyword evidence="3" id="KW-0808">Transferase</keyword>
<dbReference type="Proteomes" id="UP000656881">
    <property type="component" value="Unassembled WGS sequence"/>
</dbReference>
<dbReference type="SFLD" id="SFLDS00005">
    <property type="entry name" value="Isoprenoid_Synthase_Type_I"/>
    <property type="match status" value="1"/>
</dbReference>
<protein>
    <submittedName>
        <fullName evidence="4">Polyprenyl synthetase</fullName>
    </submittedName>
</protein>
<dbReference type="InterPro" id="IPR008949">
    <property type="entry name" value="Isoprenoid_synthase_dom_sf"/>
</dbReference>
<dbReference type="PROSITE" id="PS00444">
    <property type="entry name" value="POLYPRENYL_SYNTHASE_2"/>
    <property type="match status" value="1"/>
</dbReference>
<dbReference type="SFLD" id="SFLDG01017">
    <property type="entry name" value="Polyprenyl_Transferase_Like"/>
    <property type="match status" value="1"/>
</dbReference>
<name>A0ABQ2LYQ9_9ACTN</name>
<accession>A0ABQ2LYQ9</accession>
<evidence type="ECO:0000313" key="4">
    <source>
        <dbReference type="EMBL" id="GGO44800.1"/>
    </source>
</evidence>
<comment type="caution">
    <text evidence="4">The sequence shown here is derived from an EMBL/GenBank/DDBJ whole genome shotgun (WGS) entry which is preliminary data.</text>
</comment>
<dbReference type="EMBL" id="BMNG01000006">
    <property type="protein sequence ID" value="GGO44800.1"/>
    <property type="molecule type" value="Genomic_DNA"/>
</dbReference>
<dbReference type="SUPFAM" id="SSF48576">
    <property type="entry name" value="Terpenoid synthases"/>
    <property type="match status" value="1"/>
</dbReference>
<dbReference type="PROSITE" id="PS00723">
    <property type="entry name" value="POLYPRENYL_SYNTHASE_1"/>
    <property type="match status" value="1"/>
</dbReference>
<evidence type="ECO:0000256" key="2">
    <source>
        <dbReference type="ARBA" id="ARBA00022842"/>
    </source>
</evidence>
<evidence type="ECO:0000256" key="1">
    <source>
        <dbReference type="ARBA" id="ARBA00022723"/>
    </source>
</evidence>
<organism evidence="4 5">
    <name type="scientific">Streptomyces lasiicapitis</name>
    <dbReference type="NCBI Taxonomy" id="1923961"/>
    <lineage>
        <taxon>Bacteria</taxon>
        <taxon>Bacillati</taxon>
        <taxon>Actinomycetota</taxon>
        <taxon>Actinomycetes</taxon>
        <taxon>Kitasatosporales</taxon>
        <taxon>Streptomycetaceae</taxon>
        <taxon>Streptomyces</taxon>
    </lineage>
</organism>
<proteinExistence type="inferred from homology"/>
<dbReference type="PANTHER" id="PTHR12001">
    <property type="entry name" value="GERANYLGERANYL PYROPHOSPHATE SYNTHASE"/>
    <property type="match status" value="1"/>
</dbReference>
<dbReference type="InterPro" id="IPR000092">
    <property type="entry name" value="Polyprenyl_synt"/>
</dbReference>
<dbReference type="PANTHER" id="PTHR12001:SF86">
    <property type="entry name" value="GERANYLGERANYL DIPHOSPHATE SYNTHASE"/>
    <property type="match status" value="1"/>
</dbReference>
<dbReference type="InterPro" id="IPR033749">
    <property type="entry name" value="Polyprenyl_synt_CS"/>
</dbReference>
<evidence type="ECO:0000256" key="3">
    <source>
        <dbReference type="RuleBase" id="RU004466"/>
    </source>
</evidence>
<dbReference type="CDD" id="cd00685">
    <property type="entry name" value="Trans_IPPS_HT"/>
    <property type="match status" value="1"/>
</dbReference>
<reference evidence="5" key="1">
    <citation type="journal article" date="2019" name="Int. J. Syst. Evol. Microbiol.">
        <title>The Global Catalogue of Microorganisms (GCM) 10K type strain sequencing project: providing services to taxonomists for standard genome sequencing and annotation.</title>
        <authorList>
            <consortium name="The Broad Institute Genomics Platform"/>
            <consortium name="The Broad Institute Genome Sequencing Center for Infectious Disease"/>
            <person name="Wu L."/>
            <person name="Ma J."/>
        </authorList>
    </citation>
    <scope>NUCLEOTIDE SEQUENCE [LARGE SCALE GENOMIC DNA]</scope>
    <source>
        <strain evidence="5">CGMCC 4.7349</strain>
    </source>
</reference>
<gene>
    <name evidence="4" type="ORF">GCM10012286_31900</name>
</gene>
<dbReference type="Pfam" id="PF00348">
    <property type="entry name" value="polyprenyl_synt"/>
    <property type="match status" value="1"/>
</dbReference>
<dbReference type="Gene3D" id="1.10.600.10">
    <property type="entry name" value="Farnesyl Diphosphate Synthase"/>
    <property type="match status" value="1"/>
</dbReference>
<keyword evidence="2" id="KW-0460">Magnesium</keyword>
<dbReference type="RefSeq" id="WP_189174386.1">
    <property type="nucleotide sequence ID" value="NZ_BMNG01000006.1"/>
</dbReference>